<dbReference type="SUPFAM" id="SSF54631">
    <property type="entry name" value="CBS-domain pair"/>
    <property type="match status" value="1"/>
</dbReference>
<gene>
    <name evidence="3" type="ORF">DVH02_29030</name>
</gene>
<evidence type="ECO:0000256" key="1">
    <source>
        <dbReference type="PROSITE-ProRule" id="PRU00703"/>
    </source>
</evidence>
<dbReference type="InterPro" id="IPR000644">
    <property type="entry name" value="CBS_dom"/>
</dbReference>
<name>A0A370AZJ3_9ACTN</name>
<sequence>MTTLPPDEEILALKGRKIPVTEFLTFFNTRVRDDPSSLLIAQALENVGLSTVPHFANCGRTADVHIVAQESVPAPEPGNGDEEEADDGLSVVALPQHAVRIGDIPAATQGIASVTSRHLLADAIHLMQAMNYSQLPVLDDHYTLRGVVTWQSATQMYGTSVDKVLLNAMVDDPPVAEAHQDFFSLLPLISEYGYLLIRGNDGRFTGIVTTADITERFAATAWPFFVVGEIEFRLRKCLGAKIGSDAILAVQRTGQGKKSGLITDMMFGGYVKLLNGDQNHQALRTRADENWRCLGWSWVSRSQFVQQLGRVQQIRNKIAHFDPEPLSPSLSDDLRQFVGLLRQLT</sequence>
<evidence type="ECO:0000313" key="3">
    <source>
        <dbReference type="EMBL" id="RDG34741.1"/>
    </source>
</evidence>
<dbReference type="Pfam" id="PF00571">
    <property type="entry name" value="CBS"/>
    <property type="match status" value="2"/>
</dbReference>
<evidence type="ECO:0000259" key="2">
    <source>
        <dbReference type="PROSITE" id="PS51371"/>
    </source>
</evidence>
<dbReference type="CDD" id="cd02205">
    <property type="entry name" value="CBS_pair_SF"/>
    <property type="match status" value="1"/>
</dbReference>
<reference evidence="3 4" key="1">
    <citation type="submission" date="2018-07" db="EMBL/GenBank/DDBJ databases">
        <title>Streptomyces species from bats.</title>
        <authorList>
            <person name="Dunlap C."/>
        </authorList>
    </citation>
    <scope>NUCLEOTIDE SEQUENCE [LARGE SCALE GENOMIC DNA]</scope>
    <source>
        <strain evidence="3 4">AC230</strain>
    </source>
</reference>
<dbReference type="OrthoDB" id="291940at2"/>
<dbReference type="Proteomes" id="UP000253741">
    <property type="component" value="Unassembled WGS sequence"/>
</dbReference>
<proteinExistence type="predicted"/>
<dbReference type="Gene3D" id="3.10.580.10">
    <property type="entry name" value="CBS-domain"/>
    <property type="match status" value="1"/>
</dbReference>
<comment type="caution">
    <text evidence="3">The sequence shown here is derived from an EMBL/GenBank/DDBJ whole genome shotgun (WGS) entry which is preliminary data.</text>
</comment>
<feature type="domain" description="CBS" evidence="2">
    <location>
        <begin position="107"/>
        <end position="163"/>
    </location>
</feature>
<dbReference type="InterPro" id="IPR046342">
    <property type="entry name" value="CBS_dom_sf"/>
</dbReference>
<dbReference type="RefSeq" id="WP_114626829.1">
    <property type="nucleotide sequence ID" value="NZ_QQNA01000283.1"/>
</dbReference>
<dbReference type="AlphaFoldDB" id="A0A370AZJ3"/>
<accession>A0A370AZJ3</accession>
<keyword evidence="4" id="KW-1185">Reference proteome</keyword>
<evidence type="ECO:0000313" key="4">
    <source>
        <dbReference type="Proteomes" id="UP000253741"/>
    </source>
</evidence>
<dbReference type="EMBL" id="QQNA01000283">
    <property type="protein sequence ID" value="RDG34741.1"/>
    <property type="molecule type" value="Genomic_DNA"/>
</dbReference>
<dbReference type="PROSITE" id="PS51371">
    <property type="entry name" value="CBS"/>
    <property type="match status" value="1"/>
</dbReference>
<keyword evidence="1" id="KW-0129">CBS domain</keyword>
<organism evidence="3 4">
    <name type="scientific">Streptomyces corynorhini</name>
    <dbReference type="NCBI Taxonomy" id="2282652"/>
    <lineage>
        <taxon>Bacteria</taxon>
        <taxon>Bacillati</taxon>
        <taxon>Actinomycetota</taxon>
        <taxon>Actinomycetes</taxon>
        <taxon>Kitasatosporales</taxon>
        <taxon>Streptomycetaceae</taxon>
        <taxon>Streptomyces</taxon>
    </lineage>
</organism>
<protein>
    <submittedName>
        <fullName evidence="3">CBS domain-containing protein</fullName>
    </submittedName>
</protein>